<reference evidence="10 11" key="1">
    <citation type="submission" date="2022-06" db="EMBL/GenBank/DDBJ databases">
        <title>Rhizosaccharibacter gen. nov. sp. nov. KSS12, endophytic bacteria isolated from sugarcane.</title>
        <authorList>
            <person name="Pitiwittayakul N."/>
        </authorList>
    </citation>
    <scope>NUCLEOTIDE SEQUENCE [LARGE SCALE GENOMIC DNA]</scope>
    <source>
        <strain evidence="10 11">KSS12</strain>
    </source>
</reference>
<dbReference type="InterPro" id="IPR027470">
    <property type="entry name" value="Cation_efflux_CTD"/>
</dbReference>
<evidence type="ECO:0000256" key="1">
    <source>
        <dbReference type="ARBA" id="ARBA00004141"/>
    </source>
</evidence>
<comment type="caution">
    <text evidence="10">The sequence shown here is derived from an EMBL/GenBank/DDBJ whole genome shotgun (WGS) entry which is preliminary data.</text>
</comment>
<comment type="similarity">
    <text evidence="2">Belongs to the cation diffusion facilitator (CDF) transporter (TC 2.A.4) family.</text>
</comment>
<feature type="transmembrane region" description="Helical" evidence="7">
    <location>
        <begin position="113"/>
        <end position="130"/>
    </location>
</feature>
<gene>
    <name evidence="10" type="ORF">NFI88_13395</name>
</gene>
<dbReference type="Gene3D" id="3.30.70.1350">
    <property type="entry name" value="Cation efflux protein, cytoplasmic domain"/>
    <property type="match status" value="1"/>
</dbReference>
<dbReference type="InterPro" id="IPR002524">
    <property type="entry name" value="Cation_efflux"/>
</dbReference>
<dbReference type="SUPFAM" id="SSF161111">
    <property type="entry name" value="Cation efflux protein transmembrane domain-like"/>
    <property type="match status" value="1"/>
</dbReference>
<feature type="transmembrane region" description="Helical" evidence="7">
    <location>
        <begin position="34"/>
        <end position="55"/>
    </location>
</feature>
<protein>
    <submittedName>
        <fullName evidence="10">Cation diffusion facilitator family transporter</fullName>
    </submittedName>
</protein>
<dbReference type="PANTHER" id="PTHR43840">
    <property type="entry name" value="MITOCHONDRIAL METAL TRANSPORTER 1-RELATED"/>
    <property type="match status" value="1"/>
</dbReference>
<organism evidence="10 11">
    <name type="scientific">Rhizosaccharibacter radicis</name>
    <dbReference type="NCBI Taxonomy" id="2782605"/>
    <lineage>
        <taxon>Bacteria</taxon>
        <taxon>Pseudomonadati</taxon>
        <taxon>Pseudomonadota</taxon>
        <taxon>Alphaproteobacteria</taxon>
        <taxon>Acetobacterales</taxon>
        <taxon>Acetobacteraceae</taxon>
        <taxon>Rhizosaccharibacter</taxon>
    </lineage>
</organism>
<dbReference type="Pfam" id="PF01545">
    <property type="entry name" value="Cation_efflux"/>
    <property type="match status" value="1"/>
</dbReference>
<keyword evidence="11" id="KW-1185">Reference proteome</keyword>
<evidence type="ECO:0000256" key="5">
    <source>
        <dbReference type="ARBA" id="ARBA00022989"/>
    </source>
</evidence>
<keyword evidence="5 7" id="KW-1133">Transmembrane helix</keyword>
<evidence type="ECO:0000313" key="11">
    <source>
        <dbReference type="Proteomes" id="UP001524547"/>
    </source>
</evidence>
<evidence type="ECO:0000256" key="3">
    <source>
        <dbReference type="ARBA" id="ARBA00022448"/>
    </source>
</evidence>
<evidence type="ECO:0000259" key="8">
    <source>
        <dbReference type="Pfam" id="PF01545"/>
    </source>
</evidence>
<dbReference type="NCBIfam" id="TIGR01297">
    <property type="entry name" value="CDF"/>
    <property type="match status" value="1"/>
</dbReference>
<feature type="domain" description="Cation efflux protein cytoplasmic" evidence="9">
    <location>
        <begin position="207"/>
        <end position="284"/>
    </location>
</feature>
<dbReference type="Pfam" id="PF16916">
    <property type="entry name" value="ZT_dimer"/>
    <property type="match status" value="1"/>
</dbReference>
<dbReference type="EMBL" id="JAMZEJ010000008">
    <property type="protein sequence ID" value="MCQ8241831.1"/>
    <property type="molecule type" value="Genomic_DNA"/>
</dbReference>
<dbReference type="RefSeq" id="WP_422920585.1">
    <property type="nucleotide sequence ID" value="NZ_JAMZEJ010000008.1"/>
</dbReference>
<dbReference type="Gene3D" id="1.20.1510.10">
    <property type="entry name" value="Cation efflux protein transmembrane domain"/>
    <property type="match status" value="1"/>
</dbReference>
<evidence type="ECO:0000259" key="9">
    <source>
        <dbReference type="Pfam" id="PF16916"/>
    </source>
</evidence>
<dbReference type="InterPro" id="IPR058533">
    <property type="entry name" value="Cation_efflux_TM"/>
</dbReference>
<evidence type="ECO:0000256" key="4">
    <source>
        <dbReference type="ARBA" id="ARBA00022692"/>
    </source>
</evidence>
<evidence type="ECO:0000256" key="6">
    <source>
        <dbReference type="ARBA" id="ARBA00023136"/>
    </source>
</evidence>
<keyword evidence="6 7" id="KW-0472">Membrane</keyword>
<keyword evidence="4 7" id="KW-0812">Transmembrane</keyword>
<feature type="transmembrane region" description="Helical" evidence="7">
    <location>
        <begin position="75"/>
        <end position="93"/>
    </location>
</feature>
<evidence type="ECO:0000256" key="7">
    <source>
        <dbReference type="SAM" id="Phobius"/>
    </source>
</evidence>
<dbReference type="InterPro" id="IPR027469">
    <property type="entry name" value="Cation_efflux_TMD_sf"/>
</dbReference>
<accession>A0ABT1VZQ4</accession>
<name>A0ABT1VZQ4_9PROT</name>
<sequence length="296" mass="31546">MDLAIKTALGSLGISLLVLATKMAAYVLTGSVALFSDAIETIINVAAAVAALLALWYSARPADANHPYGHGKAEYFSAVLEGGLVLATAVLIAEEAWRAWEHPRMPDLPLLGIGLNAAGGAINLVWSLVLRRIGRARRSPALLAGSRHVMTDVWTSVGVIAGVSLVPVTGWARLDPLVAALVAVNIVWTGYKVLRESVGGLMDEITDPEAVSNVRAIISRHAIGAIEAHDVRTRMAGRMIFVEFHLVVPARMTVEAAHEICDQVEQGIRTEYGEAVINIHVEPEGKAKHQGVLVLS</sequence>
<feature type="domain" description="Cation efflux protein transmembrane" evidence="8">
    <location>
        <begin position="11"/>
        <end position="202"/>
    </location>
</feature>
<dbReference type="Proteomes" id="UP001524547">
    <property type="component" value="Unassembled WGS sequence"/>
</dbReference>
<comment type="subcellular location">
    <subcellularLocation>
        <location evidence="1">Membrane</location>
        <topology evidence="1">Multi-pass membrane protein</topology>
    </subcellularLocation>
</comment>
<dbReference type="InterPro" id="IPR036837">
    <property type="entry name" value="Cation_efflux_CTD_sf"/>
</dbReference>
<proteinExistence type="inferred from homology"/>
<dbReference type="InterPro" id="IPR050291">
    <property type="entry name" value="CDF_Transporter"/>
</dbReference>
<dbReference type="SUPFAM" id="SSF160240">
    <property type="entry name" value="Cation efflux protein cytoplasmic domain-like"/>
    <property type="match status" value="1"/>
</dbReference>
<evidence type="ECO:0000256" key="2">
    <source>
        <dbReference type="ARBA" id="ARBA00008114"/>
    </source>
</evidence>
<dbReference type="PANTHER" id="PTHR43840:SF15">
    <property type="entry name" value="MITOCHONDRIAL METAL TRANSPORTER 1-RELATED"/>
    <property type="match status" value="1"/>
</dbReference>
<evidence type="ECO:0000313" key="10">
    <source>
        <dbReference type="EMBL" id="MCQ8241831.1"/>
    </source>
</evidence>
<keyword evidence="3" id="KW-0813">Transport</keyword>